<reference evidence="10 11" key="1">
    <citation type="journal article" date="2020" name="Microorganisms">
        <title>New Insight into Antimicrobial Compounds from Food and Marine-Sourced Carnobacterium Species through Phenotype and Genome Analyses.</title>
        <authorList>
            <person name="Begrem S."/>
            <person name="Ivaniuk F."/>
            <person name="Gigout-Chevalier F."/>
            <person name="Kolypczuk L."/>
            <person name="Bonnetot S."/>
            <person name="Leroi F."/>
            <person name="Grovel O."/>
            <person name="Delbarre-Ladrat C."/>
            <person name="Passerini D."/>
        </authorList>
    </citation>
    <scope>NUCLEOTIDE SEQUENCE [LARGE SCALE GENOMIC DNA]</scope>
    <source>
        <strain evidence="10 11">MIP2551</strain>
    </source>
</reference>
<evidence type="ECO:0000259" key="9">
    <source>
        <dbReference type="PROSITE" id="PS50929"/>
    </source>
</evidence>
<dbReference type="PROSITE" id="PS00211">
    <property type="entry name" value="ABC_TRANSPORTER_1"/>
    <property type="match status" value="1"/>
</dbReference>
<feature type="domain" description="ABC transporter" evidence="8">
    <location>
        <begin position="333"/>
        <end position="567"/>
    </location>
</feature>
<dbReference type="InterPro" id="IPR011527">
    <property type="entry name" value="ABC1_TM_dom"/>
</dbReference>
<gene>
    <name evidence="10" type="ORF">GLO26_10435</name>
</gene>
<feature type="transmembrane region" description="Helical" evidence="7">
    <location>
        <begin position="20"/>
        <end position="40"/>
    </location>
</feature>
<dbReference type="Pfam" id="PF00005">
    <property type="entry name" value="ABC_tran"/>
    <property type="match status" value="1"/>
</dbReference>
<keyword evidence="6 7" id="KW-0472">Membrane</keyword>
<keyword evidence="5 7" id="KW-1133">Transmembrane helix</keyword>
<sequence length="571" mass="63990">MVRLLHYAKRYRKQIILGPFFKFLEAFFELLLPLMMAMLIDEGIAVGNSTRIWQMAGWMVLLTVAGGICALICQYFSSIASQGFGTELRNQMMKKINQFSHDDLNLFGTDTLVTRMTNDINQLQLALAMLIRLVVRAPFLSIGSVLMAFIIDARLGMLYLLLLPIFCVILYLIIRYAVPLYQKVQQRLDRVNKLIAQNLSGVRVIRAYARTETDTKVFAKTTDELADINEKVSNISALLSPSTTLIMNLGVITLLYLGGFSVNEGTLQQGQILALISYMNQMLLALIVVSNLVVIFTRAYASGQRVNEVLDTEPSLVSPENGKIEKQLNQPLVEFNHVDFRYSKDAGLSLTDIDFSIEDNTVIGITGGTGSGKSTLTQLIPRFYDSSAGTVDFMGLEVREWNLKELRKQIKMVPQIAVLFHGTIRENLQWGKTDATDDECWEALKTAQCLEFVQKLPSKLDTLVMENGKNFSGGQRQRLTIARAIVSKPKLLILDDSLSALDYQTDLDLREALKNDLNGTVIIISQRIRSLQQAKQILLMDSGRISAVGTHEELLKHSAAYQELVDSQEEV</sequence>
<keyword evidence="2 7" id="KW-0812">Transmembrane</keyword>
<evidence type="ECO:0000256" key="4">
    <source>
        <dbReference type="ARBA" id="ARBA00022840"/>
    </source>
</evidence>
<dbReference type="InterPro" id="IPR017871">
    <property type="entry name" value="ABC_transporter-like_CS"/>
</dbReference>
<dbReference type="EMBL" id="WNJQ01000013">
    <property type="protein sequence ID" value="MBC9826201.1"/>
    <property type="molecule type" value="Genomic_DNA"/>
</dbReference>
<accession>A0ABR7TE13</accession>
<evidence type="ECO:0000256" key="6">
    <source>
        <dbReference type="ARBA" id="ARBA00023136"/>
    </source>
</evidence>
<evidence type="ECO:0000313" key="11">
    <source>
        <dbReference type="Proteomes" id="UP000638836"/>
    </source>
</evidence>
<dbReference type="InterPro" id="IPR003439">
    <property type="entry name" value="ABC_transporter-like_ATP-bd"/>
</dbReference>
<evidence type="ECO:0000259" key="8">
    <source>
        <dbReference type="PROSITE" id="PS50893"/>
    </source>
</evidence>
<feature type="domain" description="ABC transmembrane type-1" evidence="9">
    <location>
        <begin position="16"/>
        <end position="298"/>
    </location>
</feature>
<dbReference type="Gene3D" id="1.20.1560.10">
    <property type="entry name" value="ABC transporter type 1, transmembrane domain"/>
    <property type="match status" value="1"/>
</dbReference>
<keyword evidence="11" id="KW-1185">Reference proteome</keyword>
<dbReference type="InterPro" id="IPR003593">
    <property type="entry name" value="AAA+_ATPase"/>
</dbReference>
<dbReference type="InterPro" id="IPR027417">
    <property type="entry name" value="P-loop_NTPase"/>
</dbReference>
<dbReference type="RefSeq" id="WP_187949169.1">
    <property type="nucleotide sequence ID" value="NZ_WNJQ01000013.1"/>
</dbReference>
<feature type="transmembrane region" description="Helical" evidence="7">
    <location>
        <begin position="272"/>
        <end position="296"/>
    </location>
</feature>
<dbReference type="Gene3D" id="3.40.50.300">
    <property type="entry name" value="P-loop containing nucleotide triphosphate hydrolases"/>
    <property type="match status" value="1"/>
</dbReference>
<dbReference type="Pfam" id="PF00664">
    <property type="entry name" value="ABC_membrane"/>
    <property type="match status" value="1"/>
</dbReference>
<dbReference type="Proteomes" id="UP000638836">
    <property type="component" value="Unassembled WGS sequence"/>
</dbReference>
<evidence type="ECO:0000313" key="10">
    <source>
        <dbReference type="EMBL" id="MBC9826201.1"/>
    </source>
</evidence>
<feature type="transmembrane region" description="Helical" evidence="7">
    <location>
        <begin position="125"/>
        <end position="151"/>
    </location>
</feature>
<proteinExistence type="predicted"/>
<keyword evidence="4 10" id="KW-0067">ATP-binding</keyword>
<feature type="transmembrane region" description="Helical" evidence="7">
    <location>
        <begin position="52"/>
        <end position="73"/>
    </location>
</feature>
<dbReference type="GO" id="GO:0005524">
    <property type="term" value="F:ATP binding"/>
    <property type="evidence" value="ECO:0007669"/>
    <property type="project" value="UniProtKB-KW"/>
</dbReference>
<evidence type="ECO:0000256" key="1">
    <source>
        <dbReference type="ARBA" id="ARBA00004651"/>
    </source>
</evidence>
<dbReference type="PROSITE" id="PS50929">
    <property type="entry name" value="ABC_TM1F"/>
    <property type="match status" value="1"/>
</dbReference>
<dbReference type="CDD" id="cd18548">
    <property type="entry name" value="ABC_6TM_Tm287_like"/>
    <property type="match status" value="1"/>
</dbReference>
<feature type="transmembrane region" description="Helical" evidence="7">
    <location>
        <begin position="157"/>
        <end position="178"/>
    </location>
</feature>
<dbReference type="InterPro" id="IPR036640">
    <property type="entry name" value="ABC1_TM_sf"/>
</dbReference>
<dbReference type="SUPFAM" id="SSF52540">
    <property type="entry name" value="P-loop containing nucleoside triphosphate hydrolases"/>
    <property type="match status" value="1"/>
</dbReference>
<evidence type="ECO:0000256" key="7">
    <source>
        <dbReference type="SAM" id="Phobius"/>
    </source>
</evidence>
<dbReference type="PANTHER" id="PTHR43394">
    <property type="entry name" value="ATP-DEPENDENT PERMEASE MDL1, MITOCHONDRIAL"/>
    <property type="match status" value="1"/>
</dbReference>
<evidence type="ECO:0000256" key="2">
    <source>
        <dbReference type="ARBA" id="ARBA00022692"/>
    </source>
</evidence>
<dbReference type="SMART" id="SM00382">
    <property type="entry name" value="AAA"/>
    <property type="match status" value="1"/>
</dbReference>
<dbReference type="PANTHER" id="PTHR43394:SF1">
    <property type="entry name" value="ATP-BINDING CASSETTE SUB-FAMILY B MEMBER 10, MITOCHONDRIAL"/>
    <property type="match status" value="1"/>
</dbReference>
<feature type="transmembrane region" description="Helical" evidence="7">
    <location>
        <begin position="238"/>
        <end position="260"/>
    </location>
</feature>
<protein>
    <submittedName>
        <fullName evidence="10">ATP-binding cassette domain-containing protein</fullName>
    </submittedName>
</protein>
<evidence type="ECO:0000256" key="5">
    <source>
        <dbReference type="ARBA" id="ARBA00022989"/>
    </source>
</evidence>
<organism evidence="10 11">
    <name type="scientific">Carnobacterium inhibens</name>
    <dbReference type="NCBI Taxonomy" id="147709"/>
    <lineage>
        <taxon>Bacteria</taxon>
        <taxon>Bacillati</taxon>
        <taxon>Bacillota</taxon>
        <taxon>Bacilli</taxon>
        <taxon>Lactobacillales</taxon>
        <taxon>Carnobacteriaceae</taxon>
        <taxon>Carnobacterium</taxon>
    </lineage>
</organism>
<comment type="caution">
    <text evidence="10">The sequence shown here is derived from an EMBL/GenBank/DDBJ whole genome shotgun (WGS) entry which is preliminary data.</text>
</comment>
<keyword evidence="3" id="KW-0547">Nucleotide-binding</keyword>
<name>A0ABR7TE13_9LACT</name>
<dbReference type="PROSITE" id="PS50893">
    <property type="entry name" value="ABC_TRANSPORTER_2"/>
    <property type="match status" value="1"/>
</dbReference>
<dbReference type="InterPro" id="IPR039421">
    <property type="entry name" value="Type_1_exporter"/>
</dbReference>
<dbReference type="SUPFAM" id="SSF90123">
    <property type="entry name" value="ABC transporter transmembrane region"/>
    <property type="match status" value="1"/>
</dbReference>
<comment type="subcellular location">
    <subcellularLocation>
        <location evidence="1">Cell membrane</location>
        <topology evidence="1">Multi-pass membrane protein</topology>
    </subcellularLocation>
</comment>
<evidence type="ECO:0000256" key="3">
    <source>
        <dbReference type="ARBA" id="ARBA00022741"/>
    </source>
</evidence>